<evidence type="ECO:0000313" key="3">
    <source>
        <dbReference type="EMBL" id="TGJ83506.1"/>
    </source>
</evidence>
<keyword evidence="4" id="KW-1185">Reference proteome</keyword>
<dbReference type="InterPro" id="IPR011044">
    <property type="entry name" value="Quino_amine_DH_bsu"/>
</dbReference>
<dbReference type="SUPFAM" id="SSF50969">
    <property type="entry name" value="YVTN repeat-like/Quinoprotein amine dehydrogenase"/>
    <property type="match status" value="1"/>
</dbReference>
<dbReference type="InterPro" id="IPR031348">
    <property type="entry name" value="PigL_N"/>
</dbReference>
<sequence length="658" mass="73606">MADIFSVVISAIGATQKSSIVIYKFIRGCKEARADLTDITQQLSELTLLLGLIKDTDAAPECLPEALQTQLKAMLASCGNSIKDIEEIIADCNGRTGVLKWTLRDKEKVTAIRVSLEAFKSGLSLALDTVNLSVAKEIKNNTDAIQEDTTDIKRDTEEILEQIQRLRIQLPHDRVSDGERARLEAWLDSLTLYAETVADDRDVNEIDPPVSGERRSRQEANENEVTRQPLSSTASEQTVASGVNRATPPAPITTPFQERTSTRSHMTASVMAHTTESGNAETQNSSYHFIASLPCAKPIQRMAGNVELQICVTLHDDSVVRVWSMQTKRLVKELNIDRRIMHYRAATISICPANPEIIAIHAFESRLTGSLVFIEVWHWADCRQIYSTDLPLSDSSWHSFMPGLSVIYLLSSGTELMTIDLDVPPGDVAKVHKVSLIPLGTSEKGAVTSNRGSIKRLTFISDTELFLVWKTPFLKRFMQREGKPKFFIEVARLFSVTLDEGQRAPLGQRYSSSIIKHARITAKFWLDRRVVAIYENAVTLENRTVTILLTQKSDSKISLAIHVIGLDTGDEVHAFDIDCGFNRYPWSRLIYTGTSWVAFEDYETNVYMIDVPSGHQLGTPKYLQHVFMKGSDGFFSAKQSGSEIVFWKTNLALWDSSR</sequence>
<name>A0A4Z0Z1P1_9PEZI</name>
<dbReference type="Proteomes" id="UP000297716">
    <property type="component" value="Unassembled WGS sequence"/>
</dbReference>
<evidence type="ECO:0000259" key="2">
    <source>
        <dbReference type="Pfam" id="PF17111"/>
    </source>
</evidence>
<evidence type="ECO:0000313" key="4">
    <source>
        <dbReference type="Proteomes" id="UP000297716"/>
    </source>
</evidence>
<feature type="domain" description="Azaphilone pigments biosynthesis cluster protein L N-terminal" evidence="2">
    <location>
        <begin position="5"/>
        <end position="168"/>
    </location>
</feature>
<feature type="compositionally biased region" description="Polar residues" evidence="1">
    <location>
        <begin position="226"/>
        <end position="241"/>
    </location>
</feature>
<feature type="region of interest" description="Disordered" evidence="1">
    <location>
        <begin position="203"/>
        <end position="267"/>
    </location>
</feature>
<gene>
    <name evidence="3" type="ORF">E0Z10_g5264</name>
</gene>
<protein>
    <recommendedName>
        <fullName evidence="2">Azaphilone pigments biosynthesis cluster protein L N-terminal domain-containing protein</fullName>
    </recommendedName>
</protein>
<comment type="caution">
    <text evidence="3">The sequence shown here is derived from an EMBL/GenBank/DDBJ whole genome shotgun (WGS) entry which is preliminary data.</text>
</comment>
<dbReference type="AlphaFoldDB" id="A0A4Z0Z1P1"/>
<accession>A0A4Z0Z1P1</accession>
<dbReference type="STRING" id="37992.A0A4Z0Z1P1"/>
<proteinExistence type="predicted"/>
<reference evidence="3 4" key="1">
    <citation type="submission" date="2019-03" db="EMBL/GenBank/DDBJ databases">
        <title>Draft genome sequence of Xylaria hypoxylon DSM 108379, a ubiquitous saprotrophic-parasitic fungi on hardwood.</title>
        <authorList>
            <person name="Buettner E."/>
            <person name="Leonhardt S."/>
            <person name="Gebauer A.M."/>
            <person name="Liers C."/>
            <person name="Hofrichter M."/>
            <person name="Kellner H."/>
        </authorList>
    </citation>
    <scope>NUCLEOTIDE SEQUENCE [LARGE SCALE GENOMIC DNA]</scope>
    <source>
        <strain evidence="3 4">DSM 108379</strain>
    </source>
</reference>
<feature type="compositionally biased region" description="Polar residues" evidence="1">
    <location>
        <begin position="254"/>
        <end position="267"/>
    </location>
</feature>
<dbReference type="OrthoDB" id="524326at2759"/>
<organism evidence="3 4">
    <name type="scientific">Xylaria hypoxylon</name>
    <dbReference type="NCBI Taxonomy" id="37992"/>
    <lineage>
        <taxon>Eukaryota</taxon>
        <taxon>Fungi</taxon>
        <taxon>Dikarya</taxon>
        <taxon>Ascomycota</taxon>
        <taxon>Pezizomycotina</taxon>
        <taxon>Sordariomycetes</taxon>
        <taxon>Xylariomycetidae</taxon>
        <taxon>Xylariales</taxon>
        <taxon>Xylariaceae</taxon>
        <taxon>Xylaria</taxon>
    </lineage>
</organism>
<evidence type="ECO:0000256" key="1">
    <source>
        <dbReference type="SAM" id="MobiDB-lite"/>
    </source>
</evidence>
<dbReference type="Pfam" id="PF17111">
    <property type="entry name" value="PigL_N"/>
    <property type="match status" value="1"/>
</dbReference>
<dbReference type="EMBL" id="SKBN01000092">
    <property type="protein sequence ID" value="TGJ83506.1"/>
    <property type="molecule type" value="Genomic_DNA"/>
</dbReference>